<keyword evidence="6" id="KW-0411">Iron-sulfur</keyword>
<evidence type="ECO:0000313" key="11">
    <source>
        <dbReference type="EMBL" id="KXZ57448.1"/>
    </source>
</evidence>
<reference evidence="11 12" key="1">
    <citation type="submission" date="2016-01" db="EMBL/GenBank/DDBJ databases">
        <title>Use of Whole Genome Sequencing to ascertain that Brevibacterium massiliense (Roux, Raoult 2009) is a later heterotypic synonym of Brevibacterium ravenspurgense (Mages 2008).</title>
        <authorList>
            <person name="Bernier A.-M."/>
            <person name="Burdz T."/>
            <person name="Huynh C."/>
            <person name="Pachecho A.L."/>
            <person name="Wiebe D."/>
            <person name="Bonner C."/>
            <person name="Bernard K."/>
        </authorList>
    </citation>
    <scope>NUCLEOTIDE SEQUENCE [LARGE SCALE GENOMIC DNA]</scope>
    <source>
        <strain evidence="11 12">CCUG56047</strain>
    </source>
</reference>
<dbReference type="EMBL" id="LQQC01000012">
    <property type="protein sequence ID" value="KXZ57448.1"/>
    <property type="molecule type" value="Genomic_DNA"/>
</dbReference>
<comment type="caution">
    <text evidence="11">The sequence shown here is derived from an EMBL/GenBank/DDBJ whole genome shotgun (WGS) entry which is preliminary data.</text>
</comment>
<evidence type="ECO:0000256" key="7">
    <source>
        <dbReference type="ARBA" id="ARBA00023157"/>
    </source>
</evidence>
<dbReference type="AlphaFoldDB" id="A0A150H6G2"/>
<keyword evidence="4" id="KW-0479">Metal-binding</keyword>
<sequence length="129" mass="13513">MSTMSRRDVFKSAGVIGTVAATGTVLAACSSQDLGEIEVNVADVPEGSGIIKDNFVVVQPEKGQFKAFSAVCPHQGCLVNQVDEEKIVCPCHTSHFSSKDGSFISGAAQQSLEEAQLTQDGDTLHVSGK</sequence>
<dbReference type="PROSITE" id="PS51318">
    <property type="entry name" value="TAT"/>
    <property type="match status" value="1"/>
</dbReference>
<dbReference type="CDD" id="cd03467">
    <property type="entry name" value="Rieske"/>
    <property type="match status" value="1"/>
</dbReference>
<evidence type="ECO:0000256" key="9">
    <source>
        <dbReference type="ARBA" id="ARBA00034078"/>
    </source>
</evidence>
<dbReference type="GO" id="GO:0046872">
    <property type="term" value="F:metal ion binding"/>
    <property type="evidence" value="ECO:0007669"/>
    <property type="project" value="UniProtKB-KW"/>
</dbReference>
<comment type="cofactor">
    <cofactor evidence="9">
        <name>[2Fe-2S] cluster</name>
        <dbReference type="ChEBI" id="CHEBI:190135"/>
    </cofactor>
</comment>
<comment type="function">
    <text evidence="1">Iron-sulfur subunit of the cytochrome bc1 complex, an essential component of the respiratory electron transport chain required for ATP synthesis. The bc1 complex catalyzes the oxidation of menaquinol and the reduction of cytochrome c in the respiratory chain. The bc1 complex operates through a Q-cycle mechanism that couples electron transfer to generation of the proton gradient that drives ATP synthesis.</text>
</comment>
<dbReference type="SUPFAM" id="SSF50022">
    <property type="entry name" value="ISP domain"/>
    <property type="match status" value="1"/>
</dbReference>
<protein>
    <recommendedName>
        <fullName evidence="2">Cytochrome bc1 complex Rieske iron-sulfur subunit</fullName>
    </recommendedName>
    <alternativeName>
        <fullName evidence="8">Cytochrome bc1 reductase complex subunit QcrA</fullName>
    </alternativeName>
</protein>
<dbReference type="InterPro" id="IPR005805">
    <property type="entry name" value="Rieske_Fe-S_prot_C"/>
</dbReference>
<keyword evidence="12" id="KW-1185">Reference proteome</keyword>
<dbReference type="InterPro" id="IPR006311">
    <property type="entry name" value="TAT_signal"/>
</dbReference>
<dbReference type="InterPro" id="IPR014349">
    <property type="entry name" value="Rieske_Fe-S_prot"/>
</dbReference>
<dbReference type="GO" id="GO:0004497">
    <property type="term" value="F:monooxygenase activity"/>
    <property type="evidence" value="ECO:0007669"/>
    <property type="project" value="UniProtKB-ARBA"/>
</dbReference>
<organism evidence="11 12">
    <name type="scientific">Brevibacterium ravenspurgense</name>
    <dbReference type="NCBI Taxonomy" id="479117"/>
    <lineage>
        <taxon>Bacteria</taxon>
        <taxon>Bacillati</taxon>
        <taxon>Actinomycetota</taxon>
        <taxon>Actinomycetes</taxon>
        <taxon>Micrococcales</taxon>
        <taxon>Brevibacteriaceae</taxon>
        <taxon>Brevibacterium</taxon>
    </lineage>
</organism>
<evidence type="ECO:0000256" key="5">
    <source>
        <dbReference type="ARBA" id="ARBA00023004"/>
    </source>
</evidence>
<evidence type="ECO:0000256" key="6">
    <source>
        <dbReference type="ARBA" id="ARBA00023014"/>
    </source>
</evidence>
<feature type="domain" description="Rieske" evidence="10">
    <location>
        <begin position="36"/>
        <end position="126"/>
    </location>
</feature>
<evidence type="ECO:0000313" key="12">
    <source>
        <dbReference type="Proteomes" id="UP000243589"/>
    </source>
</evidence>
<dbReference type="InterPro" id="IPR017941">
    <property type="entry name" value="Rieske_2Fe-2S"/>
</dbReference>
<evidence type="ECO:0000256" key="1">
    <source>
        <dbReference type="ARBA" id="ARBA00002494"/>
    </source>
</evidence>
<proteinExistence type="predicted"/>
<dbReference type="GO" id="GO:0016020">
    <property type="term" value="C:membrane"/>
    <property type="evidence" value="ECO:0007669"/>
    <property type="project" value="InterPro"/>
</dbReference>
<evidence type="ECO:0000256" key="8">
    <source>
        <dbReference type="ARBA" id="ARBA00029586"/>
    </source>
</evidence>
<dbReference type="Proteomes" id="UP000243589">
    <property type="component" value="Unassembled WGS sequence"/>
</dbReference>
<dbReference type="PATRIC" id="fig|479117.4.peg.1954"/>
<dbReference type="Gene3D" id="2.102.10.10">
    <property type="entry name" value="Rieske [2Fe-2S] iron-sulphur domain"/>
    <property type="match status" value="1"/>
</dbReference>
<name>A0A150H6G2_9MICO</name>
<dbReference type="PANTHER" id="PTHR10134">
    <property type="entry name" value="CYTOCHROME B-C1 COMPLEX SUBUNIT RIESKE, MITOCHONDRIAL"/>
    <property type="match status" value="1"/>
</dbReference>
<keyword evidence="11" id="KW-0560">Oxidoreductase</keyword>
<evidence type="ECO:0000256" key="2">
    <source>
        <dbReference type="ARBA" id="ARBA00015816"/>
    </source>
</evidence>
<dbReference type="InterPro" id="IPR036922">
    <property type="entry name" value="Rieske_2Fe-2S_sf"/>
</dbReference>
<dbReference type="Pfam" id="PF00355">
    <property type="entry name" value="Rieske"/>
    <property type="match status" value="1"/>
</dbReference>
<dbReference type="PROSITE" id="PS51257">
    <property type="entry name" value="PROKAR_LIPOPROTEIN"/>
    <property type="match status" value="1"/>
</dbReference>
<evidence type="ECO:0000259" key="10">
    <source>
        <dbReference type="PROSITE" id="PS51296"/>
    </source>
</evidence>
<evidence type="ECO:0000256" key="3">
    <source>
        <dbReference type="ARBA" id="ARBA00022714"/>
    </source>
</evidence>
<keyword evidence="5" id="KW-0408">Iron</keyword>
<dbReference type="PRINTS" id="PR00162">
    <property type="entry name" value="RIESKE"/>
</dbReference>
<dbReference type="RefSeq" id="WP_062022932.1">
    <property type="nucleotide sequence ID" value="NZ_LQQC01000012.1"/>
</dbReference>
<gene>
    <name evidence="11" type="primary">petC</name>
    <name evidence="11" type="ORF">Bravens_01970</name>
</gene>
<accession>A0A150H6G2</accession>
<evidence type="ECO:0000256" key="4">
    <source>
        <dbReference type="ARBA" id="ARBA00022723"/>
    </source>
</evidence>
<dbReference type="GO" id="GO:0016705">
    <property type="term" value="F:oxidoreductase activity, acting on paired donors, with incorporation or reduction of molecular oxygen"/>
    <property type="evidence" value="ECO:0007669"/>
    <property type="project" value="UniProtKB-ARBA"/>
</dbReference>
<dbReference type="GO" id="GO:0051537">
    <property type="term" value="F:2 iron, 2 sulfur cluster binding"/>
    <property type="evidence" value="ECO:0007669"/>
    <property type="project" value="UniProtKB-KW"/>
</dbReference>
<dbReference type="PROSITE" id="PS51296">
    <property type="entry name" value="RIESKE"/>
    <property type="match status" value="1"/>
</dbReference>
<keyword evidence="3" id="KW-0001">2Fe-2S</keyword>
<keyword evidence="7" id="KW-1015">Disulfide bond</keyword>